<accession>A0ABT4DP97</accession>
<dbReference type="Proteomes" id="UP001207626">
    <property type="component" value="Unassembled WGS sequence"/>
</dbReference>
<evidence type="ECO:0000313" key="2">
    <source>
        <dbReference type="Proteomes" id="UP001207626"/>
    </source>
</evidence>
<name>A0ABT4DP97_9BACL</name>
<gene>
    <name evidence="1" type="ORF">M5X09_05690</name>
</gene>
<dbReference type="RefSeq" id="WP_087433135.1">
    <property type="nucleotide sequence ID" value="NZ_JAMDLV010000064.1"/>
</dbReference>
<proteinExistence type="predicted"/>
<dbReference type="EMBL" id="JAMDLW010000006">
    <property type="protein sequence ID" value="MCY9519174.1"/>
    <property type="molecule type" value="Genomic_DNA"/>
</dbReference>
<reference evidence="1 2" key="1">
    <citation type="submission" date="2022-05" db="EMBL/GenBank/DDBJ databases">
        <title>Genome Sequencing of Bee-Associated Microbes.</title>
        <authorList>
            <person name="Dunlap C."/>
        </authorList>
    </citation>
    <scope>NUCLEOTIDE SEQUENCE [LARGE SCALE GENOMIC DNA]</scope>
    <source>
        <strain evidence="1 2">NRRL NRS-1438</strain>
    </source>
</reference>
<protein>
    <submittedName>
        <fullName evidence="1">Uncharacterized protein</fullName>
    </submittedName>
</protein>
<keyword evidence="2" id="KW-1185">Reference proteome</keyword>
<sequence>MAACPAVKEDWGSKRDRFLLWLIEACGLRTEEHTFRAIEEAVQSEQDVDDWHRFFHGDTDALEDATDAYIGWQRAAYSKIEFMHDYYKNRTMALEKLFRKKCSRWEVAKLDQKIVRGELSAAKVYNICATDEWYNSLSKIVRATW</sequence>
<comment type="caution">
    <text evidence="1">The sequence shown here is derived from an EMBL/GenBank/DDBJ whole genome shotgun (WGS) entry which is preliminary data.</text>
</comment>
<evidence type="ECO:0000313" key="1">
    <source>
        <dbReference type="EMBL" id="MCY9519174.1"/>
    </source>
</evidence>
<organism evidence="1 2">
    <name type="scientific">Paenibacillus apiarius</name>
    <dbReference type="NCBI Taxonomy" id="46240"/>
    <lineage>
        <taxon>Bacteria</taxon>
        <taxon>Bacillati</taxon>
        <taxon>Bacillota</taxon>
        <taxon>Bacilli</taxon>
        <taxon>Bacillales</taxon>
        <taxon>Paenibacillaceae</taxon>
        <taxon>Paenibacillus</taxon>
    </lineage>
</organism>